<evidence type="ECO:0000259" key="1">
    <source>
        <dbReference type="Pfam" id="PF22749"/>
    </source>
</evidence>
<protein>
    <recommendedName>
        <fullName evidence="1">Arb2 domain-containing protein</fullName>
    </recommendedName>
</protein>
<dbReference type="InterPro" id="IPR053858">
    <property type="entry name" value="Arb2_dom"/>
</dbReference>
<dbReference type="EMBL" id="BFAA01006814">
    <property type="protein sequence ID" value="GCB64830.1"/>
    <property type="molecule type" value="Genomic_DNA"/>
</dbReference>
<dbReference type="Pfam" id="PF22749">
    <property type="entry name" value="Arb2"/>
    <property type="match status" value="1"/>
</dbReference>
<dbReference type="InterPro" id="IPR048263">
    <property type="entry name" value="Arb2"/>
</dbReference>
<dbReference type="Proteomes" id="UP000288216">
    <property type="component" value="Unassembled WGS sequence"/>
</dbReference>
<dbReference type="PANTHER" id="PTHR21357">
    <property type="entry name" value="FAM172 FAMILY PROTEIN HOMOLOG CG10038"/>
    <property type="match status" value="1"/>
</dbReference>
<gene>
    <name evidence="2" type="ORF">scyTo_0013390</name>
</gene>
<comment type="caution">
    <text evidence="2">The sequence shown here is derived from an EMBL/GenBank/DDBJ whole genome shotgun (WGS) entry which is preliminary data.</text>
</comment>
<dbReference type="STRING" id="75743.A0A401NVD5"/>
<dbReference type="AlphaFoldDB" id="A0A401NVD5"/>
<dbReference type="OMA" id="QWSQQAI"/>
<dbReference type="GO" id="GO:0031048">
    <property type="term" value="P:regulatory ncRNA-mediated heterochromatin formation"/>
    <property type="evidence" value="ECO:0007669"/>
    <property type="project" value="TreeGrafter"/>
</dbReference>
<organism evidence="2 3">
    <name type="scientific">Scyliorhinus torazame</name>
    <name type="common">Cloudy catshark</name>
    <name type="synonym">Catulus torazame</name>
    <dbReference type="NCBI Taxonomy" id="75743"/>
    <lineage>
        <taxon>Eukaryota</taxon>
        <taxon>Metazoa</taxon>
        <taxon>Chordata</taxon>
        <taxon>Craniata</taxon>
        <taxon>Vertebrata</taxon>
        <taxon>Chondrichthyes</taxon>
        <taxon>Elasmobranchii</taxon>
        <taxon>Galeomorphii</taxon>
        <taxon>Galeoidea</taxon>
        <taxon>Carcharhiniformes</taxon>
        <taxon>Scyliorhinidae</taxon>
        <taxon>Scyliorhinus</taxon>
    </lineage>
</organism>
<proteinExistence type="predicted"/>
<sequence>MEGAVIHEQLENAKRLKEFKYYFNDEGQLRHTESNQPFDYKRYSNSRNLNHQWYKAFGTILADYVYELLEKECRLKRVDIPLDTAEIGDSQSFCFMTEGALTNPSKLIVLLQDRGVMRAGTWSQQLIVHDSLNTGTQIPFIKQALGEQYEVIVLNGNDNFTAIKQDDGAEEKTTCDSDQQEHNLRLEQIPKLGFESLEAHTIYIWDHFISTSPDMSVAFIVHGYGGLAFVNLLNERKDVMSKVYAVAFINSAHDVDHQNVGQIGRNWIGKRSRHWLLSAKPLDKLVPSVRTGCAQVSAGTQNHDLAPTTCLHSVFKYLKKISNVQKTNPFVRLPIITRSLSRKLRAKTKRKRM</sequence>
<accession>A0A401NVD5</accession>
<dbReference type="GO" id="GO:0035197">
    <property type="term" value="F:siRNA binding"/>
    <property type="evidence" value="ECO:0007669"/>
    <property type="project" value="TreeGrafter"/>
</dbReference>
<keyword evidence="3" id="KW-1185">Reference proteome</keyword>
<reference evidence="2 3" key="1">
    <citation type="journal article" date="2018" name="Nat. Ecol. Evol.">
        <title>Shark genomes provide insights into elasmobranch evolution and the origin of vertebrates.</title>
        <authorList>
            <person name="Hara Y"/>
            <person name="Yamaguchi K"/>
            <person name="Onimaru K"/>
            <person name="Kadota M"/>
            <person name="Koyanagi M"/>
            <person name="Keeley SD"/>
            <person name="Tatsumi K"/>
            <person name="Tanaka K"/>
            <person name="Motone F"/>
            <person name="Kageyama Y"/>
            <person name="Nozu R"/>
            <person name="Adachi N"/>
            <person name="Nishimura O"/>
            <person name="Nakagawa R"/>
            <person name="Tanegashima C"/>
            <person name="Kiyatake I"/>
            <person name="Matsumoto R"/>
            <person name="Murakumo K"/>
            <person name="Nishida K"/>
            <person name="Terakita A"/>
            <person name="Kuratani S"/>
            <person name="Sato K"/>
            <person name="Hyodo S Kuraku.S."/>
        </authorList>
    </citation>
    <scope>NUCLEOTIDE SEQUENCE [LARGE SCALE GENOMIC DNA]</scope>
</reference>
<feature type="domain" description="Arb2" evidence="1">
    <location>
        <begin position="14"/>
        <end position="282"/>
    </location>
</feature>
<name>A0A401NVD5_SCYTO</name>
<dbReference type="GO" id="GO:0005634">
    <property type="term" value="C:nucleus"/>
    <property type="evidence" value="ECO:0007669"/>
    <property type="project" value="TreeGrafter"/>
</dbReference>
<dbReference type="PANTHER" id="PTHR21357:SF2">
    <property type="entry name" value="PROTEIN FAM172B-RELATED"/>
    <property type="match status" value="1"/>
</dbReference>
<evidence type="ECO:0000313" key="2">
    <source>
        <dbReference type="EMBL" id="GCB64830.1"/>
    </source>
</evidence>
<evidence type="ECO:0000313" key="3">
    <source>
        <dbReference type="Proteomes" id="UP000288216"/>
    </source>
</evidence>
<dbReference type="OrthoDB" id="421951at2759"/>